<evidence type="ECO:0000313" key="5">
    <source>
        <dbReference type="Proteomes" id="UP000198940"/>
    </source>
</evidence>
<dbReference type="AlphaFoldDB" id="A0A1M7BSL5"/>
<comment type="caution">
    <text evidence="3">The sequence shown here is derived from an EMBL/GenBank/DDBJ whole genome shotgun (WGS) entry which is preliminary data.</text>
</comment>
<dbReference type="Proteomes" id="UP000184031">
    <property type="component" value="Unassembled WGS sequence"/>
</dbReference>
<keyword evidence="5" id="KW-1185">Reference proteome</keyword>
<sequence length="59" mass="6853">MSFYQKILLTFGFLFLFSGSLIKILHWEFGPINGALLIAIAYLLLFIAILLYIWCKPKK</sequence>
<gene>
    <name evidence="2" type="ORF">SAMN04487891_11245</name>
    <name evidence="3" type="ORF">SAMN05216293_3789</name>
</gene>
<evidence type="ECO:0000313" key="2">
    <source>
        <dbReference type="EMBL" id="SFC49002.1"/>
    </source>
</evidence>
<name>A0A1M7BSL5_9FLAO</name>
<proteinExistence type="predicted"/>
<evidence type="ECO:0000256" key="1">
    <source>
        <dbReference type="SAM" id="Phobius"/>
    </source>
</evidence>
<dbReference type="EMBL" id="FRAT01000012">
    <property type="protein sequence ID" value="SHL57923.1"/>
    <property type="molecule type" value="Genomic_DNA"/>
</dbReference>
<dbReference type="EMBL" id="FOKU01000012">
    <property type="protein sequence ID" value="SFC49002.1"/>
    <property type="molecule type" value="Genomic_DNA"/>
</dbReference>
<dbReference type="STRING" id="1055723.SAMN05216293_3789"/>
<reference evidence="3 4" key="1">
    <citation type="submission" date="2016-11" db="EMBL/GenBank/DDBJ databases">
        <authorList>
            <person name="Varghese N."/>
            <person name="Submissions S."/>
        </authorList>
    </citation>
    <scope>NUCLEOTIDE SEQUENCE [LARGE SCALE GENOMIC DNA]</scope>
    <source>
        <strain evidence="3 4">CGMCC 1.12174</strain>
        <strain evidence="2 5">DSM 26351</strain>
    </source>
</reference>
<dbReference type="Proteomes" id="UP000198940">
    <property type="component" value="Unassembled WGS sequence"/>
</dbReference>
<evidence type="ECO:0000313" key="3">
    <source>
        <dbReference type="EMBL" id="SHL57923.1"/>
    </source>
</evidence>
<keyword evidence="1" id="KW-0812">Transmembrane</keyword>
<protein>
    <submittedName>
        <fullName evidence="3">Uncharacterized protein</fullName>
    </submittedName>
</protein>
<evidence type="ECO:0000313" key="4">
    <source>
        <dbReference type="Proteomes" id="UP000184031"/>
    </source>
</evidence>
<keyword evidence="1" id="KW-0472">Membrane</keyword>
<keyword evidence="1" id="KW-1133">Transmembrane helix</keyword>
<feature type="transmembrane region" description="Helical" evidence="1">
    <location>
        <begin position="32"/>
        <end position="55"/>
    </location>
</feature>
<accession>A0A1M7BSL5</accession>
<organism evidence="3 4">
    <name type="scientific">Flagellimonas taeanensis</name>
    <dbReference type="NCBI Taxonomy" id="1005926"/>
    <lineage>
        <taxon>Bacteria</taxon>
        <taxon>Pseudomonadati</taxon>
        <taxon>Bacteroidota</taxon>
        <taxon>Flavobacteriia</taxon>
        <taxon>Flavobacteriales</taxon>
        <taxon>Flavobacteriaceae</taxon>
        <taxon>Flagellimonas</taxon>
    </lineage>
</organism>